<dbReference type="EMBL" id="JAGFPW010000001">
    <property type="protein sequence ID" value="MBO3792760.1"/>
    <property type="molecule type" value="Genomic_DNA"/>
</dbReference>
<gene>
    <name evidence="2" type="ORF">J5227_00175</name>
</gene>
<feature type="transmembrane region" description="Helical" evidence="1">
    <location>
        <begin position="6"/>
        <end position="26"/>
    </location>
</feature>
<name>A0A8I1WCM7_BACIU</name>
<protein>
    <submittedName>
        <fullName evidence="2">Uncharacterized protein</fullName>
    </submittedName>
</protein>
<keyword evidence="1" id="KW-0472">Membrane</keyword>
<dbReference type="RefSeq" id="WP_208555808.1">
    <property type="nucleotide sequence ID" value="NZ_JAGFPW010000001.1"/>
</dbReference>
<proteinExistence type="predicted"/>
<reference evidence="2" key="1">
    <citation type="submission" date="2021-03" db="EMBL/GenBank/DDBJ databases">
        <title>Isolation of Bacillus subtilis from fermented food sample.</title>
        <authorList>
            <person name="Lakshmanan V."/>
            <person name="Athira K."/>
            <person name="Rajagopal K."/>
        </authorList>
    </citation>
    <scope>NUCLEOTIDE SEQUENCE</scope>
    <source>
        <strain evidence="2">S1</strain>
    </source>
</reference>
<comment type="caution">
    <text evidence="2">The sequence shown here is derived from an EMBL/GenBank/DDBJ whole genome shotgun (WGS) entry which is preliminary data.</text>
</comment>
<sequence length="240" mass="27369">MTKERIIGLVSLLIVIGLVIVIPIYINRLDTSKLDKIAEIVSNDKEVRKNFDNVWMKQTDKSNDQQFDLNLSAKPSFTSLSDEEKLLTIGKAMEIAQRNSNLNKINCGKDKICSIKQILILPNKNDKVASYSIQYDPLNNPEENTLMVYTYKNDDPKTNTFESREVTYNESADASFNEENSSETPIAIGMSKQDVLNLNKWGKPKDVHKTTTSYGTTEQWVYSTSRYLYFENGELTAIQE</sequence>
<keyword evidence="1" id="KW-0812">Transmembrane</keyword>
<evidence type="ECO:0000313" key="2">
    <source>
        <dbReference type="EMBL" id="MBO3792760.1"/>
    </source>
</evidence>
<dbReference type="Proteomes" id="UP000665181">
    <property type="component" value="Unassembled WGS sequence"/>
</dbReference>
<evidence type="ECO:0000313" key="3">
    <source>
        <dbReference type="Proteomes" id="UP000665181"/>
    </source>
</evidence>
<keyword evidence="1" id="KW-1133">Transmembrane helix</keyword>
<accession>A0A8I1WCM7</accession>
<dbReference type="AlphaFoldDB" id="A0A8I1WCM7"/>
<evidence type="ECO:0000256" key="1">
    <source>
        <dbReference type="SAM" id="Phobius"/>
    </source>
</evidence>
<organism evidence="2 3">
    <name type="scientific">Bacillus subtilis</name>
    <dbReference type="NCBI Taxonomy" id="1423"/>
    <lineage>
        <taxon>Bacteria</taxon>
        <taxon>Bacillati</taxon>
        <taxon>Bacillota</taxon>
        <taxon>Bacilli</taxon>
        <taxon>Bacillales</taxon>
        <taxon>Bacillaceae</taxon>
        <taxon>Bacillus</taxon>
    </lineage>
</organism>